<organism evidence="1 2">
    <name type="scientific">Falsibacillus pallidus</name>
    <dbReference type="NCBI Taxonomy" id="493781"/>
    <lineage>
        <taxon>Bacteria</taxon>
        <taxon>Bacillati</taxon>
        <taxon>Bacillota</taxon>
        <taxon>Bacilli</taxon>
        <taxon>Bacillales</taxon>
        <taxon>Bacillaceae</taxon>
        <taxon>Falsibacillus</taxon>
    </lineage>
</organism>
<proteinExistence type="predicted"/>
<accession>A0A370GPR7</accession>
<reference evidence="1 2" key="1">
    <citation type="submission" date="2018-07" db="EMBL/GenBank/DDBJ databases">
        <title>Genomic Encyclopedia of Type Strains, Phase IV (KMG-IV): sequencing the most valuable type-strain genomes for metagenomic binning, comparative biology and taxonomic classification.</title>
        <authorList>
            <person name="Goeker M."/>
        </authorList>
    </citation>
    <scope>NUCLEOTIDE SEQUENCE [LARGE SCALE GENOMIC DNA]</scope>
    <source>
        <strain evidence="1 2">DSM 25281</strain>
    </source>
</reference>
<gene>
    <name evidence="1" type="ORF">DFR59_102309</name>
</gene>
<evidence type="ECO:0000313" key="2">
    <source>
        <dbReference type="Proteomes" id="UP000255326"/>
    </source>
</evidence>
<dbReference type="EMBL" id="QQAY01000002">
    <property type="protein sequence ID" value="RDI45677.1"/>
    <property type="molecule type" value="Genomic_DNA"/>
</dbReference>
<comment type="caution">
    <text evidence="1">The sequence shown here is derived from an EMBL/GenBank/DDBJ whole genome shotgun (WGS) entry which is preliminary data.</text>
</comment>
<evidence type="ECO:0000313" key="1">
    <source>
        <dbReference type="EMBL" id="RDI45677.1"/>
    </source>
</evidence>
<dbReference type="OrthoDB" id="1067148at2"/>
<dbReference type="Pfam" id="PF24741">
    <property type="entry name" value="AlkZ-rel"/>
    <property type="match status" value="1"/>
</dbReference>
<dbReference type="InterPro" id="IPR056298">
    <property type="entry name" value="AlkZ-rel"/>
</dbReference>
<keyword evidence="2" id="KW-1185">Reference proteome</keyword>
<name>A0A370GPR7_9BACI</name>
<dbReference type="RefSeq" id="WP_114744504.1">
    <property type="nucleotide sequence ID" value="NZ_QQAY01000002.1"/>
</dbReference>
<protein>
    <submittedName>
        <fullName evidence="1">Uncharacterized protein</fullName>
    </submittedName>
</protein>
<dbReference type="Proteomes" id="UP000255326">
    <property type="component" value="Unassembled WGS sequence"/>
</dbReference>
<sequence>MKQYRVHTYEEAKAVIDELGILPLAHVIPDYPSLDGITKKENWYTGSEEDPWGWRARFSTEGAAAYGKFLKKKSFLISTELLPAIRALLGSESSLEERYENGLVSREAMNLFEHISQNEGIDTRELRKISGMKDKDFKKDFDRGLLELQGTMDILVSGTVGKINAEGEKSGWSSAVYETMHHWMNKHDLIHNPIDKQDAKEIIREHFSKFCSEQAMKMITKQFELDKTPAKASR</sequence>
<dbReference type="AlphaFoldDB" id="A0A370GPR7"/>